<evidence type="ECO:0000256" key="4">
    <source>
        <dbReference type="SAM" id="MobiDB-lite"/>
    </source>
</evidence>
<dbReference type="InterPro" id="IPR051685">
    <property type="entry name" value="Ycf3/AcsC/BcsC/TPR_MFPF"/>
</dbReference>
<dbReference type="PROSITE" id="PS50005">
    <property type="entry name" value="TPR"/>
    <property type="match status" value="1"/>
</dbReference>
<dbReference type="PANTHER" id="PTHR44943:SF8">
    <property type="entry name" value="TPR REPEAT-CONTAINING PROTEIN MJ0263"/>
    <property type="match status" value="1"/>
</dbReference>
<dbReference type="SUPFAM" id="SSF48452">
    <property type="entry name" value="TPR-like"/>
    <property type="match status" value="1"/>
</dbReference>
<organism evidence="5 6">
    <name type="scientific">Duganella callida</name>
    <dbReference type="NCBI Taxonomy" id="2561932"/>
    <lineage>
        <taxon>Bacteria</taxon>
        <taxon>Pseudomonadati</taxon>
        <taxon>Pseudomonadota</taxon>
        <taxon>Betaproteobacteria</taxon>
        <taxon>Burkholderiales</taxon>
        <taxon>Oxalobacteraceae</taxon>
        <taxon>Telluria group</taxon>
        <taxon>Duganella</taxon>
    </lineage>
</organism>
<feature type="compositionally biased region" description="Low complexity" evidence="4">
    <location>
        <begin position="1"/>
        <end position="23"/>
    </location>
</feature>
<reference evidence="5 6" key="1">
    <citation type="submission" date="2019-03" db="EMBL/GenBank/DDBJ databases">
        <title>Draft Genome Sequence of Duganella callidus sp. nov., a Novel Duganella Species Isolated from Cultivated Soil.</title>
        <authorList>
            <person name="Raths R."/>
            <person name="Peta V."/>
            <person name="Bucking H."/>
        </authorList>
    </citation>
    <scope>NUCLEOTIDE SEQUENCE [LARGE SCALE GENOMIC DNA]</scope>
    <source>
        <strain evidence="5 6">DN04</strain>
    </source>
</reference>
<sequence length="222" mass="24255">AAVSPAATPARKATRAPSAPATPVDGVLVREMTPKQMAENSYRRALAALQEGRVSNALAELDKAVDLDPRNDAARQTYVSLLLENRRTDDAIRQLRLALGVDPGQPGLAMVLARLQLEKGGPAALDTLQKTLPYAGNNAEYQAFLAGVLQRDQRHAEAAERYRAALQLAPQNGVWWMGLGISLQADQHLSEAREAYNRARGTNNLTPELRAFVERKIEQLSR</sequence>
<keyword evidence="6" id="KW-1185">Reference proteome</keyword>
<feature type="non-terminal residue" evidence="5">
    <location>
        <position position="1"/>
    </location>
</feature>
<dbReference type="EMBL" id="SPVG01000088">
    <property type="protein sequence ID" value="TFW25599.1"/>
    <property type="molecule type" value="Genomic_DNA"/>
</dbReference>
<keyword evidence="2 3" id="KW-0802">TPR repeat</keyword>
<dbReference type="AlphaFoldDB" id="A0A4Y9SIU2"/>
<evidence type="ECO:0000313" key="5">
    <source>
        <dbReference type="EMBL" id="TFW25599.1"/>
    </source>
</evidence>
<evidence type="ECO:0000313" key="6">
    <source>
        <dbReference type="Proteomes" id="UP000297729"/>
    </source>
</evidence>
<evidence type="ECO:0000256" key="1">
    <source>
        <dbReference type="ARBA" id="ARBA00022737"/>
    </source>
</evidence>
<comment type="caution">
    <text evidence="5">The sequence shown here is derived from an EMBL/GenBank/DDBJ whole genome shotgun (WGS) entry which is preliminary data.</text>
</comment>
<protein>
    <submittedName>
        <fullName evidence="5">Tetratricopeptide repeat protein</fullName>
    </submittedName>
</protein>
<accession>A0A4Y9SIU2</accession>
<evidence type="ECO:0000256" key="3">
    <source>
        <dbReference type="PROSITE-ProRule" id="PRU00339"/>
    </source>
</evidence>
<dbReference type="SMART" id="SM00028">
    <property type="entry name" value="TPR"/>
    <property type="match status" value="3"/>
</dbReference>
<evidence type="ECO:0000256" key="2">
    <source>
        <dbReference type="ARBA" id="ARBA00022803"/>
    </source>
</evidence>
<feature type="repeat" description="TPR" evidence="3">
    <location>
        <begin position="38"/>
        <end position="71"/>
    </location>
</feature>
<proteinExistence type="predicted"/>
<feature type="region of interest" description="Disordered" evidence="4">
    <location>
        <begin position="1"/>
        <end position="24"/>
    </location>
</feature>
<dbReference type="OrthoDB" id="5406098at2"/>
<name>A0A4Y9SIU2_9BURK</name>
<dbReference type="Pfam" id="PF14559">
    <property type="entry name" value="TPR_19"/>
    <property type="match status" value="2"/>
</dbReference>
<dbReference type="RefSeq" id="WP_135201276.1">
    <property type="nucleotide sequence ID" value="NZ_SPVG01000088.1"/>
</dbReference>
<dbReference type="Proteomes" id="UP000297729">
    <property type="component" value="Unassembled WGS sequence"/>
</dbReference>
<dbReference type="InterPro" id="IPR019734">
    <property type="entry name" value="TPR_rpt"/>
</dbReference>
<gene>
    <name evidence="5" type="ORF">E4L98_09290</name>
</gene>
<dbReference type="PANTHER" id="PTHR44943">
    <property type="entry name" value="CELLULOSE SYNTHASE OPERON PROTEIN C"/>
    <property type="match status" value="1"/>
</dbReference>
<dbReference type="Gene3D" id="1.25.40.10">
    <property type="entry name" value="Tetratricopeptide repeat domain"/>
    <property type="match status" value="2"/>
</dbReference>
<dbReference type="InterPro" id="IPR011990">
    <property type="entry name" value="TPR-like_helical_dom_sf"/>
</dbReference>
<keyword evidence="1" id="KW-0677">Repeat</keyword>